<dbReference type="GO" id="GO:0003700">
    <property type="term" value="F:DNA-binding transcription factor activity"/>
    <property type="evidence" value="ECO:0007669"/>
    <property type="project" value="InterPro"/>
</dbReference>
<evidence type="ECO:0000256" key="1">
    <source>
        <dbReference type="ARBA" id="ARBA00023015"/>
    </source>
</evidence>
<dbReference type="AlphaFoldDB" id="A0A0L0M5W3"/>
<dbReference type="RefSeq" id="WP_083452380.1">
    <property type="nucleotide sequence ID" value="NZ_LFJJ01000250.1"/>
</dbReference>
<organism evidence="5 6">
    <name type="scientific">Candidatus Burkholderia verschuerenii</name>
    <dbReference type="NCBI Taxonomy" id="242163"/>
    <lineage>
        <taxon>Bacteria</taxon>
        <taxon>Pseudomonadati</taxon>
        <taxon>Pseudomonadota</taxon>
        <taxon>Betaproteobacteria</taxon>
        <taxon>Burkholderiales</taxon>
        <taxon>Burkholderiaceae</taxon>
        <taxon>Burkholderia</taxon>
    </lineage>
</organism>
<dbReference type="PATRIC" id="fig|242163.4.peg.3529"/>
<dbReference type="Proteomes" id="UP000036959">
    <property type="component" value="Unassembled WGS sequence"/>
</dbReference>
<dbReference type="Gene3D" id="1.10.10.60">
    <property type="entry name" value="Homeodomain-like"/>
    <property type="match status" value="1"/>
</dbReference>
<evidence type="ECO:0000256" key="2">
    <source>
        <dbReference type="ARBA" id="ARBA00023125"/>
    </source>
</evidence>
<dbReference type="SUPFAM" id="SSF46689">
    <property type="entry name" value="Homeodomain-like"/>
    <property type="match status" value="1"/>
</dbReference>
<keyword evidence="6" id="KW-1185">Reference proteome</keyword>
<keyword evidence="2" id="KW-0238">DNA-binding</keyword>
<protein>
    <submittedName>
        <fullName evidence="5">Transcriptional regulator, AraC family</fullName>
    </submittedName>
</protein>
<reference evidence="6" key="1">
    <citation type="submission" date="2015-06" db="EMBL/GenBank/DDBJ databases">
        <title>Comparative genomics of Burkholderia leaf nodule symbionts.</title>
        <authorList>
            <person name="Carlier A."/>
            <person name="Eberl L."/>
            <person name="Pinto-Carbo M."/>
        </authorList>
    </citation>
    <scope>NUCLEOTIDE SEQUENCE [LARGE SCALE GENOMIC DNA]</scope>
    <source>
        <strain evidence="6">UZHbot4</strain>
    </source>
</reference>
<dbReference type="InterPro" id="IPR009057">
    <property type="entry name" value="Homeodomain-like_sf"/>
</dbReference>
<dbReference type="Pfam" id="PF12833">
    <property type="entry name" value="HTH_18"/>
    <property type="match status" value="1"/>
</dbReference>
<dbReference type="PROSITE" id="PS01124">
    <property type="entry name" value="HTH_ARAC_FAMILY_2"/>
    <property type="match status" value="1"/>
</dbReference>
<keyword evidence="3" id="KW-0804">Transcription</keyword>
<evidence type="ECO:0000256" key="3">
    <source>
        <dbReference type="ARBA" id="ARBA00023163"/>
    </source>
</evidence>
<keyword evidence="1" id="KW-0805">Transcription regulation</keyword>
<gene>
    <name evidence="5" type="ORF">BVER_04032c</name>
</gene>
<proteinExistence type="predicted"/>
<sequence length="315" mass="35885">MIEPLYEFTDPQQVEEHYRVRQGNICVTPSVIGEFKYKKRSVTTPGMLLRMSQIDTPWSWKNFNDVNAFLICLPTSGAATWSIEGQWRSRKSAFVTDNRLIDGAQYAPSTRIDTLVVSSQLIHADLAALTGAPCHKRLHFNPELTISNNISQCLSHIAEAMKVIGPSHDGRENTIALTYLRQAFTTILLQNIPHSYTDLLRSVPTNVTPGRIKRAIDFIHAHAHEPIRLPQIAASAALSVRALQNGFLRYRGVTPMQYLKNIRLQRTREDLLNDQIIATCEQIASRWGFFNFYRFSQAYFAAYGELPRTTHRKVR</sequence>
<evidence type="ECO:0000259" key="4">
    <source>
        <dbReference type="PROSITE" id="PS01124"/>
    </source>
</evidence>
<dbReference type="PANTHER" id="PTHR46796:SF12">
    <property type="entry name" value="HTH-TYPE DNA-BINDING TRANSCRIPTIONAL ACTIVATOR EUTR"/>
    <property type="match status" value="1"/>
</dbReference>
<evidence type="ECO:0000313" key="6">
    <source>
        <dbReference type="Proteomes" id="UP000036959"/>
    </source>
</evidence>
<comment type="caution">
    <text evidence="5">The sequence shown here is derived from an EMBL/GenBank/DDBJ whole genome shotgun (WGS) entry which is preliminary data.</text>
</comment>
<dbReference type="InterPro" id="IPR018060">
    <property type="entry name" value="HTH_AraC"/>
</dbReference>
<name>A0A0L0M5W3_9BURK</name>
<dbReference type="EMBL" id="LFJJ01000250">
    <property type="protein sequence ID" value="KND57384.1"/>
    <property type="molecule type" value="Genomic_DNA"/>
</dbReference>
<dbReference type="InterPro" id="IPR050204">
    <property type="entry name" value="AraC_XylS_family_regulators"/>
</dbReference>
<dbReference type="SMART" id="SM00342">
    <property type="entry name" value="HTH_ARAC"/>
    <property type="match status" value="1"/>
</dbReference>
<dbReference type="PANTHER" id="PTHR46796">
    <property type="entry name" value="HTH-TYPE TRANSCRIPTIONAL ACTIVATOR RHAS-RELATED"/>
    <property type="match status" value="1"/>
</dbReference>
<accession>A0A0L0M5W3</accession>
<dbReference type="GO" id="GO:0043565">
    <property type="term" value="F:sequence-specific DNA binding"/>
    <property type="evidence" value="ECO:0007669"/>
    <property type="project" value="InterPro"/>
</dbReference>
<dbReference type="OrthoDB" id="185346at2"/>
<evidence type="ECO:0000313" key="5">
    <source>
        <dbReference type="EMBL" id="KND57384.1"/>
    </source>
</evidence>
<feature type="domain" description="HTH araC/xylS-type" evidence="4">
    <location>
        <begin position="213"/>
        <end position="313"/>
    </location>
</feature>